<feature type="domain" description="Glutamine amidotransferase" evidence="2">
    <location>
        <begin position="7"/>
        <end position="192"/>
    </location>
</feature>
<dbReference type="Gene3D" id="3.40.50.880">
    <property type="match status" value="1"/>
</dbReference>
<dbReference type="STRING" id="160492.XF_1915"/>
<dbReference type="EMBL" id="AE003849">
    <property type="protein sequence ID" value="AAF84721.1"/>
    <property type="molecule type" value="Genomic_DNA"/>
</dbReference>
<name>Q9PC66_XYLFA</name>
<organism evidence="3 4">
    <name type="scientific">Xylella fastidiosa (strain 9a5c)</name>
    <dbReference type="NCBI Taxonomy" id="160492"/>
    <lineage>
        <taxon>Bacteria</taxon>
        <taxon>Pseudomonadati</taxon>
        <taxon>Pseudomonadota</taxon>
        <taxon>Gammaproteobacteria</taxon>
        <taxon>Lysobacterales</taxon>
        <taxon>Lysobacteraceae</taxon>
        <taxon>Xylella</taxon>
    </lineage>
</organism>
<dbReference type="PANTHER" id="PTHR43418:SF4">
    <property type="entry name" value="MULTIFUNCTIONAL TRYPTOPHAN BIOSYNTHESIS PROTEIN"/>
    <property type="match status" value="1"/>
</dbReference>
<dbReference type="PIR" id="C82622">
    <property type="entry name" value="C82622"/>
</dbReference>
<keyword evidence="1" id="KW-0315">Glutamine amidotransferase</keyword>
<dbReference type="InterPro" id="IPR006221">
    <property type="entry name" value="TrpG/PapA_dom"/>
</dbReference>
<gene>
    <name evidence="3" type="ordered locus">XF_1915</name>
</gene>
<dbReference type="InterPro" id="IPR050472">
    <property type="entry name" value="Anth_synth/Amidotransfase"/>
</dbReference>
<proteinExistence type="predicted"/>
<dbReference type="HOGENOM" id="CLU_014340_1_3_6"/>
<sequence>MPYRVIVVDAYDSFVHILVSYFEQLGCKVTVLRKDDPGLLALIDPLYSDIIVLGPGPGPGHPSQSGYDIILNKNSGRLPVLGVCLGHQAIGLYYGCIIEYAKNLMHGKTSLIKHDGQGCYVSLNSRTLKVMRYHSIIVANKDIPSHMAVTSYSIDDNYIMGLRHQHLPIESVQFHPESIATECGLDLIKNFITTYTFNKKGCKYEELH</sequence>
<dbReference type="RefSeq" id="WP_010894381.1">
    <property type="nucleotide sequence ID" value="NC_002488.3"/>
</dbReference>
<dbReference type="PRINTS" id="PR00096">
    <property type="entry name" value="GATASE"/>
</dbReference>
<dbReference type="InterPro" id="IPR029062">
    <property type="entry name" value="Class_I_gatase-like"/>
</dbReference>
<evidence type="ECO:0000256" key="1">
    <source>
        <dbReference type="ARBA" id="ARBA00022962"/>
    </source>
</evidence>
<dbReference type="AlphaFoldDB" id="Q9PC66"/>
<dbReference type="GO" id="GO:0000162">
    <property type="term" value="P:L-tryptophan biosynthetic process"/>
    <property type="evidence" value="ECO:0007669"/>
    <property type="project" value="TreeGrafter"/>
</dbReference>
<reference evidence="3 4" key="1">
    <citation type="journal article" date="2000" name="Nature">
        <title>The genome sequence of the plant pathogen Xylella fastidiosa.</title>
        <authorList>
            <person name="Simpson A.J."/>
            <person name="Reinach F.C."/>
            <person name="Arruda P."/>
            <person name="Abreu F.A."/>
            <person name="Acencio M."/>
            <person name="Alvarenga R."/>
            <person name="Alves L.M."/>
            <person name="Araya J.E."/>
            <person name="Baia G.S."/>
            <person name="Baptista C.S."/>
            <person name="Barros M.H."/>
            <person name="Bonaccorsi E.D."/>
            <person name="Bordin S."/>
            <person name="Bove J.M."/>
            <person name="Briones M.R."/>
            <person name="Bueno M.R."/>
            <person name="Camargo A.A."/>
            <person name="Camargo L.E."/>
            <person name="Carraro D.M."/>
            <person name="Carrer H."/>
            <person name="Colauto N.B."/>
            <person name="Colombo C."/>
            <person name="Costa F.F."/>
            <person name="Costa M.C."/>
            <person name="Costa-Neto C.M."/>
            <person name="Coutinho L.L."/>
            <person name="Cristofani M."/>
            <person name="Dias-Neto E."/>
            <person name="Docena C."/>
            <person name="El-Dorry H."/>
            <person name="Facincani A.P."/>
            <person name="Ferreira A.J."/>
            <person name="Ferreira V.C."/>
            <person name="Ferro J.A."/>
            <person name="Fraga J.S."/>
            <person name="Franca S.C."/>
            <person name="Franco M.C."/>
            <person name="Frohme M."/>
            <person name="Furlan L.R."/>
            <person name="Garnier M."/>
            <person name="Goldman G.H."/>
            <person name="Goldman M.H."/>
            <person name="Gomes S.L."/>
            <person name="Gruber A."/>
            <person name="Ho P.L."/>
            <person name="Hoheisel J.D."/>
            <person name="Junqueira M.L."/>
            <person name="Kemper E.L."/>
            <person name="Kitajima J.P."/>
            <person name="Krieger J.E."/>
            <person name="Kuramae E.E."/>
            <person name="Laigret F."/>
            <person name="Lambais M.R."/>
            <person name="Leite L.C."/>
            <person name="Lemos E.G."/>
            <person name="Lemos M.V."/>
            <person name="Lopes S.A."/>
            <person name="Lopes C.R."/>
            <person name="Machado J.A."/>
            <person name="Machado M.A."/>
            <person name="Madeira A.M."/>
            <person name="Madeira H.M."/>
            <person name="Marino C.L."/>
            <person name="Marques M.V."/>
            <person name="Martins E.A."/>
            <person name="Martins E.M."/>
            <person name="Matsukuma A.Y."/>
            <person name="Menck C.F."/>
            <person name="Miracca E.C."/>
            <person name="Miyaki C.Y."/>
            <person name="Monteriro-Vitorello C.B."/>
            <person name="Moon D.H."/>
            <person name="Nagai M.A."/>
            <person name="Nascimento A.L."/>
            <person name="Netto L.E."/>
            <person name="Nhani A.Jr."/>
            <person name="Nobrega F.G."/>
            <person name="Nunes L.R."/>
            <person name="Oliveira M.A."/>
            <person name="de Oliveira M.C."/>
            <person name="de Oliveira R.C."/>
            <person name="Palmieri D.A."/>
            <person name="Paris A."/>
            <person name="Peixoto B.R."/>
            <person name="Pereira G.A."/>
            <person name="Pereira H.A.Jr."/>
            <person name="Pesquero J.B."/>
            <person name="Quaggio R.B."/>
            <person name="Roberto P.G."/>
            <person name="Rodrigues V."/>
            <person name="de M Rosa A.J."/>
            <person name="de Rosa V.E.Jr."/>
            <person name="de Sa R.G."/>
            <person name="Santelli R.V."/>
            <person name="Sawasaki H.E."/>
            <person name="da Silva A.C."/>
            <person name="da Silva A.M."/>
            <person name="da Silva F.R."/>
            <person name="da Silva W.A.Jr."/>
            <person name="da Silveira J.F."/>
            <person name="Silvestri M.L."/>
            <person name="Siqueira W.J."/>
            <person name="de Souza A.A."/>
            <person name="de Souza A.P."/>
            <person name="Terenzi M.F."/>
            <person name="Truffi D."/>
            <person name="Tsai S.M."/>
            <person name="Tsuhako M.H."/>
            <person name="Vallada H."/>
            <person name="Van Sluys M.A."/>
            <person name="Verjovski-Almeida S."/>
            <person name="Vettore A.L."/>
            <person name="Zago M.A."/>
            <person name="Zatz M."/>
            <person name="Meidanis J."/>
            <person name="Setubal J.C."/>
        </authorList>
    </citation>
    <scope>NUCLEOTIDE SEQUENCE [LARGE SCALE GENOMIC DNA]</scope>
    <source>
        <strain evidence="3 4">9a5c</strain>
    </source>
</reference>
<dbReference type="PRINTS" id="PR00097">
    <property type="entry name" value="ANTSNTHASEII"/>
</dbReference>
<dbReference type="Proteomes" id="UP000000812">
    <property type="component" value="Chromosome"/>
</dbReference>
<evidence type="ECO:0000313" key="3">
    <source>
        <dbReference type="EMBL" id="AAF84721.1"/>
    </source>
</evidence>
<dbReference type="SUPFAM" id="SSF52317">
    <property type="entry name" value="Class I glutamine amidotransferase-like"/>
    <property type="match status" value="1"/>
</dbReference>
<accession>Q9PC66</accession>
<dbReference type="eggNOG" id="COG0512">
    <property type="taxonomic scope" value="Bacteria"/>
</dbReference>
<dbReference type="NCBIfam" id="TIGR00566">
    <property type="entry name" value="trpG_papA"/>
    <property type="match status" value="1"/>
</dbReference>
<dbReference type="GO" id="GO:0005829">
    <property type="term" value="C:cytosol"/>
    <property type="evidence" value="ECO:0007669"/>
    <property type="project" value="TreeGrafter"/>
</dbReference>
<dbReference type="InterPro" id="IPR017926">
    <property type="entry name" value="GATASE"/>
</dbReference>
<dbReference type="CDD" id="cd01743">
    <property type="entry name" value="GATase1_Anthranilate_Synthase"/>
    <property type="match status" value="1"/>
</dbReference>
<protein>
    <submittedName>
        <fullName evidence="3">Anthranilate synthase component II</fullName>
    </submittedName>
</protein>
<evidence type="ECO:0000259" key="2">
    <source>
        <dbReference type="Pfam" id="PF00117"/>
    </source>
</evidence>
<dbReference type="Pfam" id="PF00117">
    <property type="entry name" value="GATase"/>
    <property type="match status" value="1"/>
</dbReference>
<dbReference type="PROSITE" id="PS51273">
    <property type="entry name" value="GATASE_TYPE_1"/>
    <property type="match status" value="1"/>
</dbReference>
<dbReference type="PANTHER" id="PTHR43418">
    <property type="entry name" value="MULTIFUNCTIONAL TRYPTOPHAN BIOSYNTHESIS PROTEIN-RELATED"/>
    <property type="match status" value="1"/>
</dbReference>
<dbReference type="MEROPS" id="C26.955"/>
<dbReference type="GO" id="GO:0004049">
    <property type="term" value="F:anthranilate synthase activity"/>
    <property type="evidence" value="ECO:0007669"/>
    <property type="project" value="TreeGrafter"/>
</dbReference>
<evidence type="ECO:0000313" key="4">
    <source>
        <dbReference type="Proteomes" id="UP000000812"/>
    </source>
</evidence>
<dbReference type="KEGG" id="xfa:XF_1915"/>